<keyword evidence="1" id="KW-0479">Metal-binding</keyword>
<evidence type="ECO:0000313" key="6">
    <source>
        <dbReference type="EMBL" id="KGB36801.1"/>
    </source>
</evidence>
<proteinExistence type="predicted"/>
<protein>
    <submittedName>
        <fullName evidence="6">Lysine-specific histone demethylase 1B</fullName>
    </submittedName>
</protein>
<evidence type="ECO:0000256" key="4">
    <source>
        <dbReference type="SAM" id="MobiDB-lite"/>
    </source>
</evidence>
<dbReference type="InterPro" id="IPR011124">
    <property type="entry name" value="Znf_CW"/>
</dbReference>
<dbReference type="GO" id="GO:0008168">
    <property type="term" value="F:methyltransferase activity"/>
    <property type="evidence" value="ECO:0007669"/>
    <property type="project" value="UniProtKB-KW"/>
</dbReference>
<dbReference type="PROSITE" id="PS51050">
    <property type="entry name" value="ZF_CW"/>
    <property type="match status" value="1"/>
</dbReference>
<evidence type="ECO:0000256" key="2">
    <source>
        <dbReference type="ARBA" id="ARBA00022771"/>
    </source>
</evidence>
<keyword evidence="2" id="KW-0863">Zinc-finger</keyword>
<keyword evidence="3" id="KW-0862">Zinc</keyword>
<dbReference type="EMBL" id="KL250813">
    <property type="protein sequence ID" value="KGB36801.1"/>
    <property type="molecule type" value="Genomic_DNA"/>
</dbReference>
<dbReference type="GO" id="GO:0008270">
    <property type="term" value="F:zinc ion binding"/>
    <property type="evidence" value="ECO:0007669"/>
    <property type="project" value="UniProtKB-KW"/>
</dbReference>
<evidence type="ECO:0000256" key="3">
    <source>
        <dbReference type="ARBA" id="ARBA00022833"/>
    </source>
</evidence>
<dbReference type="STRING" id="6185.A0A095AR43"/>
<feature type="domain" description="CW-type" evidence="5">
    <location>
        <begin position="29"/>
        <end position="86"/>
    </location>
</feature>
<evidence type="ECO:0000259" key="5">
    <source>
        <dbReference type="PROSITE" id="PS51050"/>
    </source>
</evidence>
<organism evidence="6">
    <name type="scientific">Schistosoma haematobium</name>
    <name type="common">Blood fluke</name>
    <dbReference type="NCBI Taxonomy" id="6185"/>
    <lineage>
        <taxon>Eukaryota</taxon>
        <taxon>Metazoa</taxon>
        <taxon>Spiralia</taxon>
        <taxon>Lophotrochozoa</taxon>
        <taxon>Platyhelminthes</taxon>
        <taxon>Trematoda</taxon>
        <taxon>Digenea</taxon>
        <taxon>Strigeidida</taxon>
        <taxon>Schistosomatoidea</taxon>
        <taxon>Schistosomatidae</taxon>
        <taxon>Schistosoma</taxon>
    </lineage>
</organism>
<sequence>MNSWHREWLKKSSQLGRRRILNAANFLAAQMLPWWLKCNKCGLWRQLPPQTTVGSSKCNYRPDKFTCADVVKFSNNPCSWPVDERAKIVISRPHDFLASMQTHAWLQASPALKVSSSYGVDLAGLSPDPLPGSTDEDEKSVSSDSPFSVFEEDGAFSPIDLHAWERFSFSEMSRFPTLYLAVRNLVLCLWFHNPKSKYFPTSTIKNNERWKTFAFPSNSSSTQIRTTINQNSDYAHGNEINTCAYLLFLNTLTVFIEIGQLLCKMNRRVNFKEAIFLSTHLITSKFAANHCFVRGLLRIVLCEHWIPHLIEEFTCRGLINVGVCQIDPFDLAVESDQIVTGVSKEQQQQQQIPSKFQLRLIGDSDLTTAVTIRQLWNALYLHQLHVQSSQHVQSQQQKLYFPVSIKSVPSPSVVSVLSTFTNSLNNNKLAELMIQFSTLNNTIQSTSPVQIDENKNLSGIFVPLHSWSDRIYTYPHHPVSIFAWQTGLELHPIAKCLLLQPSSSGFVIDNNNNSDKDNNINKFTLIPSSQSVRIEFHVEAILDLVIQLYSDKTNTEINPKLEEMEGVDLVTDINKNDNNTVLKSITHRLLDRTSSVEDCWDEMDAEVRRRLTDLTGNSIEQSLIEYFLASVEYDLTEPLTTNFTELSKSSSSMRYLQPLTARLDQLPVCCFNEKTVTSTTVTAEFSQQQSNNLNSHNENLTAYVIRTPSSIMNCTNESNNCLIPGPINYLRNCLMKDINENITCDDNGLNQLISIILENNDFNVNTSSLSSSSDDNIIDVNSSMHIVSTPLKQFNSIDNSNNNYTKEKVISDDLKSIRLNYTNGTELVDWVIVTTPIDRIRLYFVPKSLVSNDMLNHSVQYSKQTYLSIYLPPYLRSFLIDEHYLLKNEPYTLDVNRSVDKNIGQYSTNARLITITLVYSSSWWRQYTTERFVNSDPSHTVSSHGDSFSELFSFLPDTRENRGFCHVFRDLRPDINSPGILQTQLFAASADHWWDKTDVLLQTAVDRYLKTHFMISSSTEESQFSDRFHLLSSYVARLQAPNMNYSRDCICVVNNEENDYKEQWFHVKRSAWMELVKRTGILIVNLIQNENYIDYDSRKENCLHINNYRANCLTTSEMIYTSNPLHYSGMDAMTSSVQAGLELANLTLHLLPHRNQFHSKFSSLVSTNETVISVDDQSNDTCDPNSNESFNNSHSHRSLDDAEVVKSSWGRVQNSNCQSPESYFNNNAECLSARTRRLLKRRHSESDQNLICLE</sequence>
<dbReference type="AlphaFoldDB" id="A0A095AR43"/>
<keyword evidence="6" id="KW-0808">Transferase</keyword>
<accession>A0A095AR43</accession>
<gene>
    <name evidence="6" type="ORF">MS3_05111</name>
</gene>
<keyword evidence="6" id="KW-0489">Methyltransferase</keyword>
<evidence type="ECO:0000256" key="1">
    <source>
        <dbReference type="ARBA" id="ARBA00022723"/>
    </source>
</evidence>
<feature type="region of interest" description="Disordered" evidence="4">
    <location>
        <begin position="1178"/>
        <end position="1197"/>
    </location>
</feature>
<name>A0A095AR43_SCHHA</name>
<dbReference type="GO" id="GO:0032259">
    <property type="term" value="P:methylation"/>
    <property type="evidence" value="ECO:0007669"/>
    <property type="project" value="UniProtKB-KW"/>
</dbReference>
<reference evidence="6" key="1">
    <citation type="journal article" date="2012" name="Nat. Genet.">
        <title>Whole-genome sequence of Schistosoma haematobium.</title>
        <authorList>
            <person name="Young N.D."/>
            <person name="Jex A.R."/>
            <person name="Li B."/>
            <person name="Liu S."/>
            <person name="Yang L."/>
            <person name="Xiong Z."/>
            <person name="Li Y."/>
            <person name="Cantacessi C."/>
            <person name="Hall R.S."/>
            <person name="Xu X."/>
            <person name="Chen F."/>
            <person name="Wu X."/>
            <person name="Zerlotini A."/>
            <person name="Oliveira G."/>
            <person name="Hofmann A."/>
            <person name="Zhang G."/>
            <person name="Fang X."/>
            <person name="Kang Y."/>
            <person name="Campbell B.E."/>
            <person name="Loukas A."/>
            <person name="Ranganathan S."/>
            <person name="Rollinson D."/>
            <person name="Rinaldi G."/>
            <person name="Brindley P.J."/>
            <person name="Yang H."/>
            <person name="Wang J."/>
            <person name="Wang J."/>
            <person name="Gasser R.B."/>
        </authorList>
    </citation>
    <scope>NUCLEOTIDE SEQUENCE [LARGE SCALE GENOMIC DNA]</scope>
</reference>